<gene>
    <name evidence="1" type="ORF">scyTo_0024133</name>
</gene>
<protein>
    <submittedName>
        <fullName evidence="1">Uncharacterized protein</fullName>
    </submittedName>
</protein>
<feature type="non-terminal residue" evidence="1">
    <location>
        <position position="1"/>
    </location>
</feature>
<accession>A0A401QDP1</accession>
<evidence type="ECO:0000313" key="2">
    <source>
        <dbReference type="Proteomes" id="UP000288216"/>
    </source>
</evidence>
<dbReference type="EMBL" id="BFAA01039935">
    <property type="protein sequence ID" value="GCB83491.1"/>
    <property type="molecule type" value="Genomic_DNA"/>
</dbReference>
<proteinExistence type="predicted"/>
<evidence type="ECO:0000313" key="1">
    <source>
        <dbReference type="EMBL" id="GCB83491.1"/>
    </source>
</evidence>
<sequence>CELEQKLGDTKAKVSKMEDLLPKWLNNKDQQEIMSLLCKVHELEVENTEIQSALLHKENILQQKDFVIQHYEQHRALCDEIILQQRQLIDGTVNTADQSGNQNVIMHSNHCIQLSES</sequence>
<reference evidence="1 2" key="1">
    <citation type="journal article" date="2018" name="Nat. Ecol. Evol.">
        <title>Shark genomes provide insights into elasmobranch evolution and the origin of vertebrates.</title>
        <authorList>
            <person name="Hara Y"/>
            <person name="Yamaguchi K"/>
            <person name="Onimaru K"/>
            <person name="Kadota M"/>
            <person name="Koyanagi M"/>
            <person name="Keeley SD"/>
            <person name="Tatsumi K"/>
            <person name="Tanaka K"/>
            <person name="Motone F"/>
            <person name="Kageyama Y"/>
            <person name="Nozu R"/>
            <person name="Adachi N"/>
            <person name="Nishimura O"/>
            <person name="Nakagawa R"/>
            <person name="Tanegashima C"/>
            <person name="Kiyatake I"/>
            <person name="Matsumoto R"/>
            <person name="Murakumo K"/>
            <person name="Nishida K"/>
            <person name="Terakita A"/>
            <person name="Kuratani S"/>
            <person name="Sato K"/>
            <person name="Hyodo S Kuraku.S."/>
        </authorList>
    </citation>
    <scope>NUCLEOTIDE SEQUENCE [LARGE SCALE GENOMIC DNA]</scope>
</reference>
<dbReference type="OrthoDB" id="3176171at2759"/>
<organism evidence="1 2">
    <name type="scientific">Scyliorhinus torazame</name>
    <name type="common">Cloudy catshark</name>
    <name type="synonym">Catulus torazame</name>
    <dbReference type="NCBI Taxonomy" id="75743"/>
    <lineage>
        <taxon>Eukaryota</taxon>
        <taxon>Metazoa</taxon>
        <taxon>Chordata</taxon>
        <taxon>Craniata</taxon>
        <taxon>Vertebrata</taxon>
        <taxon>Chondrichthyes</taxon>
        <taxon>Elasmobranchii</taxon>
        <taxon>Galeomorphii</taxon>
        <taxon>Galeoidea</taxon>
        <taxon>Carcharhiniformes</taxon>
        <taxon>Scyliorhinidae</taxon>
        <taxon>Scyliorhinus</taxon>
    </lineage>
</organism>
<dbReference type="STRING" id="75743.A0A401QDP1"/>
<dbReference type="Proteomes" id="UP000288216">
    <property type="component" value="Unassembled WGS sequence"/>
</dbReference>
<name>A0A401QDP1_SCYTO</name>
<dbReference type="AlphaFoldDB" id="A0A401QDP1"/>
<comment type="caution">
    <text evidence="1">The sequence shown here is derived from an EMBL/GenBank/DDBJ whole genome shotgun (WGS) entry which is preliminary data.</text>
</comment>
<keyword evidence="2" id="KW-1185">Reference proteome</keyword>